<dbReference type="Gene3D" id="3.40.30.10">
    <property type="entry name" value="Glutaredoxin"/>
    <property type="match status" value="1"/>
</dbReference>
<evidence type="ECO:0000259" key="3">
    <source>
        <dbReference type="PROSITE" id="PS50404"/>
    </source>
</evidence>
<dbReference type="SUPFAM" id="SSF52833">
    <property type="entry name" value="Thioredoxin-like"/>
    <property type="match status" value="1"/>
</dbReference>
<dbReference type="EMBL" id="JALJOQ010000066">
    <property type="protein sequence ID" value="KAK9802837.1"/>
    <property type="molecule type" value="Genomic_DNA"/>
</dbReference>
<evidence type="ECO:0000313" key="4">
    <source>
        <dbReference type="EMBL" id="KAK9802837.1"/>
    </source>
</evidence>
<accession>A0AAW1P1J5</accession>
<evidence type="ECO:0000313" key="5">
    <source>
        <dbReference type="Proteomes" id="UP001465755"/>
    </source>
</evidence>
<dbReference type="PANTHER" id="PTHR44051">
    <property type="entry name" value="GLUTATHIONE S-TRANSFERASE-RELATED"/>
    <property type="match status" value="1"/>
</dbReference>
<comment type="similarity">
    <text evidence="1">Belongs to the GST superfamily.</text>
</comment>
<organism evidence="4 5">
    <name type="scientific">Symbiochloris irregularis</name>
    <dbReference type="NCBI Taxonomy" id="706552"/>
    <lineage>
        <taxon>Eukaryota</taxon>
        <taxon>Viridiplantae</taxon>
        <taxon>Chlorophyta</taxon>
        <taxon>core chlorophytes</taxon>
        <taxon>Trebouxiophyceae</taxon>
        <taxon>Trebouxiales</taxon>
        <taxon>Trebouxiaceae</taxon>
        <taxon>Symbiochloris</taxon>
    </lineage>
</organism>
<protein>
    <recommendedName>
        <fullName evidence="3">GST N-terminal domain-containing protein</fullName>
    </recommendedName>
</protein>
<dbReference type="InterPro" id="IPR004045">
    <property type="entry name" value="Glutathione_S-Trfase_N"/>
</dbReference>
<feature type="domain" description="GST N-terminal" evidence="3">
    <location>
        <begin position="21"/>
        <end position="101"/>
    </location>
</feature>
<reference evidence="4 5" key="1">
    <citation type="journal article" date="2024" name="Nat. Commun.">
        <title>Phylogenomics reveals the evolutionary origins of lichenization in chlorophyte algae.</title>
        <authorList>
            <person name="Puginier C."/>
            <person name="Libourel C."/>
            <person name="Otte J."/>
            <person name="Skaloud P."/>
            <person name="Haon M."/>
            <person name="Grisel S."/>
            <person name="Petersen M."/>
            <person name="Berrin J.G."/>
            <person name="Delaux P.M."/>
            <person name="Dal Grande F."/>
            <person name="Keller J."/>
        </authorList>
    </citation>
    <scope>NUCLEOTIDE SEQUENCE [LARGE SCALE GENOMIC DNA]</scope>
    <source>
        <strain evidence="4 5">SAG 2036</strain>
    </source>
</reference>
<proteinExistence type="inferred from homology"/>
<dbReference type="SUPFAM" id="SSF47616">
    <property type="entry name" value="GST C-terminal domain-like"/>
    <property type="match status" value="1"/>
</dbReference>
<name>A0AAW1P1J5_9CHLO</name>
<feature type="region of interest" description="Disordered" evidence="2">
    <location>
        <begin position="1"/>
        <end position="20"/>
    </location>
</feature>
<evidence type="ECO:0000256" key="1">
    <source>
        <dbReference type="ARBA" id="ARBA00007409"/>
    </source>
</evidence>
<keyword evidence="5" id="KW-1185">Reference proteome</keyword>
<dbReference type="InterPro" id="IPR036249">
    <property type="entry name" value="Thioredoxin-like_sf"/>
</dbReference>
<comment type="caution">
    <text evidence="4">The sequence shown here is derived from an EMBL/GenBank/DDBJ whole genome shotgun (WGS) entry which is preliminary data.</text>
</comment>
<gene>
    <name evidence="4" type="ORF">WJX73_005074</name>
</gene>
<dbReference type="AlphaFoldDB" id="A0AAW1P1J5"/>
<dbReference type="Proteomes" id="UP001465755">
    <property type="component" value="Unassembled WGS sequence"/>
</dbReference>
<dbReference type="PROSITE" id="PS50404">
    <property type="entry name" value="GST_NTER"/>
    <property type="match status" value="1"/>
</dbReference>
<evidence type="ECO:0000256" key="2">
    <source>
        <dbReference type="SAM" id="MobiDB-lite"/>
    </source>
</evidence>
<dbReference type="PANTHER" id="PTHR44051:SF8">
    <property type="entry name" value="GLUTATHIONE S-TRANSFERASE GSTA"/>
    <property type="match status" value="1"/>
</dbReference>
<dbReference type="InterPro" id="IPR036282">
    <property type="entry name" value="Glutathione-S-Trfase_C_sf"/>
</dbReference>
<dbReference type="Pfam" id="PF02798">
    <property type="entry name" value="GST_N"/>
    <property type="match status" value="1"/>
</dbReference>
<sequence>MVKRKSRSEDPSYQPPEQPLSEPVKLYTGIGTRGWACEWFVQLRVKIALCSFAVLEQSGQASFLQQINPFQRLPALVDGELQLAESGAILLYLAEKYDVAVGSTLVYIDKFFTKVNFSEYPAIQKYMARLKAHPAYQSAMA</sequence>